<dbReference type="RefSeq" id="WP_347704535.1">
    <property type="nucleotide sequence ID" value="NZ_JBDPZD010000002.1"/>
</dbReference>
<keyword evidence="5" id="KW-0798">TonB box</keyword>
<keyword evidence="9" id="KW-0675">Receptor</keyword>
<dbReference type="EMBL" id="JBDPZD010000002">
    <property type="protein sequence ID" value="MEO3691721.1"/>
    <property type="molecule type" value="Genomic_DNA"/>
</dbReference>
<dbReference type="InterPro" id="IPR037066">
    <property type="entry name" value="Plug_dom_sf"/>
</dbReference>
<keyword evidence="3 5" id="KW-0472">Membrane</keyword>
<evidence type="ECO:0000256" key="4">
    <source>
        <dbReference type="ARBA" id="ARBA00023237"/>
    </source>
</evidence>
<evidence type="ECO:0000256" key="3">
    <source>
        <dbReference type="ARBA" id="ARBA00023136"/>
    </source>
</evidence>
<comment type="similarity">
    <text evidence="2 5">Belongs to the TonB-dependent receptor family.</text>
</comment>
<evidence type="ECO:0000256" key="5">
    <source>
        <dbReference type="RuleBase" id="RU003357"/>
    </source>
</evidence>
<gene>
    <name evidence="9" type="ORF">ABDJ85_09590</name>
</gene>
<dbReference type="PANTHER" id="PTHR40980:SF3">
    <property type="entry name" value="TONB-DEPENDENT RECEPTOR-LIKE BETA-BARREL DOMAIN-CONTAINING PROTEIN"/>
    <property type="match status" value="1"/>
</dbReference>
<name>A0ABV0G1W1_9BURK</name>
<comment type="caution">
    <text evidence="9">The sequence shown here is derived from an EMBL/GenBank/DDBJ whole genome shotgun (WGS) entry which is preliminary data.</text>
</comment>
<organism evidence="9 10">
    <name type="scientific">Roseateles paludis</name>
    <dbReference type="NCBI Taxonomy" id="3145238"/>
    <lineage>
        <taxon>Bacteria</taxon>
        <taxon>Pseudomonadati</taxon>
        <taxon>Pseudomonadota</taxon>
        <taxon>Betaproteobacteria</taxon>
        <taxon>Burkholderiales</taxon>
        <taxon>Sphaerotilaceae</taxon>
        <taxon>Roseateles</taxon>
    </lineage>
</organism>
<keyword evidence="6" id="KW-0732">Signal</keyword>
<dbReference type="PANTHER" id="PTHR40980">
    <property type="entry name" value="PLUG DOMAIN-CONTAINING PROTEIN"/>
    <property type="match status" value="1"/>
</dbReference>
<evidence type="ECO:0000259" key="8">
    <source>
        <dbReference type="Pfam" id="PF07715"/>
    </source>
</evidence>
<reference evidence="9 10" key="1">
    <citation type="submission" date="2024-05" db="EMBL/GenBank/DDBJ databases">
        <title>Roseateles sp. DJS-2-20 16S ribosomal RNA gene Genome sequencing and assembly.</title>
        <authorList>
            <person name="Woo H."/>
        </authorList>
    </citation>
    <scope>NUCLEOTIDE SEQUENCE [LARGE SCALE GENOMIC DNA]</scope>
    <source>
        <strain evidence="9 10">DJS-2-20</strain>
    </source>
</reference>
<evidence type="ECO:0000313" key="9">
    <source>
        <dbReference type="EMBL" id="MEO3691721.1"/>
    </source>
</evidence>
<accession>A0ABV0G1W1</accession>
<dbReference type="InterPro" id="IPR000531">
    <property type="entry name" value="Beta-barrel_TonB"/>
</dbReference>
<evidence type="ECO:0000256" key="6">
    <source>
        <dbReference type="SAM" id="SignalP"/>
    </source>
</evidence>
<protein>
    <submittedName>
        <fullName evidence="9">TonB-dependent receptor</fullName>
    </submittedName>
</protein>
<sequence length="1040" mass="112535">MSSTPQGRTQAARHLARNALRVTLLATLVSQAYAQQAAAPAQQLDTVVVTGIRASLLSSATDKKNAIEFVDTINAEDMGKFPDQNIAEAISRIPGLTVSREISGEGLQVQIRGLGTSFTRILMNGSPIASASTGRTDAQSANREVDMDFLPGELFNKVTVSKSPTASMLEGGAAGIVDMRSVRPFDKRGFRSAFQMVGTKNAPAKSWGSRGSAIVSNTWDNQFGALVGLSWANNKVNTSGFETIGWTNAGLSATQSSSATRNSTGGGNWTIPGNVPANAGSGLVTNDVINEAFLLAKNPGASITQIDNGLIPRLGRRMASEGTRDRLNAVVSLEARPNDDLELYLDVMAGKKKNKIERSDMNWVGRFGAMVPLNLQFDRSDCGNGCVVTKGTFTNAQWFLEYRPYTETTIFQSFNPGLVYQISDNLKVDAQINSTRSDFHRESPTVLLITPGSSGVTVEYDNTTGTPVINTNISLNDPTKFQWNGGRLNMQDEKRWVRTEGGRFNFTYGDKNFMVKAGAAYDDVLRRITSLNGDAYWENLACRRNLNVFLPAPNTTNGAGSGCNGTGTAGAAAASYPGYGTGLTAGASPASLQFQGPLIPNGSLQNYLHADPRGFIGLNWDKFRADSGYDQAYANTQVSTGSTNTGTNPGFIQEKVTSFYVETAGRTSLLGNRFAYNLGLRHARTEQAFGTLISTADPRNAQLNLGDGGRFPNLITEELTPTAYSNNLPSGTLAYNLRDDVLLRLSGSKTMTRPNPQDLRRTQLQFSDPSAAQATLTNSDLKPYISKNWDLGLEWYTGREGYLAAAFFKKDITAFTSTQNITYKFGDLAQWNWTYAQLTQQQRDAIAVRSGLAAGLTSLNAAQTAAVNAQDVLVSQQVNSDALLKVNGMELSWVQPLTFLPVQGFGFTANYTKVKQRATNNSGFIALGVPPHTYNLTAYYDAKGISFRVAQTFTKGSQGSTPGQNGIGAAAIFGTDYKQVDVSSRVDLSRFLGWKTDVSMSFDVNNVTKSIQRAYFQFENAPFTIYDPGRTYAVGLRVKY</sequence>
<dbReference type="SUPFAM" id="SSF56935">
    <property type="entry name" value="Porins"/>
    <property type="match status" value="1"/>
</dbReference>
<evidence type="ECO:0000313" key="10">
    <source>
        <dbReference type="Proteomes" id="UP001495147"/>
    </source>
</evidence>
<feature type="domain" description="TonB-dependent receptor-like beta-barrel" evidence="7">
    <location>
        <begin position="458"/>
        <end position="1007"/>
    </location>
</feature>
<comment type="subcellular location">
    <subcellularLocation>
        <location evidence="1 5">Cell outer membrane</location>
    </subcellularLocation>
</comment>
<feature type="chain" id="PRO_5046670598" evidence="6">
    <location>
        <begin position="35"/>
        <end position="1040"/>
    </location>
</feature>
<dbReference type="InterPro" id="IPR010104">
    <property type="entry name" value="TonB_rcpt_bac"/>
</dbReference>
<evidence type="ECO:0000256" key="2">
    <source>
        <dbReference type="ARBA" id="ARBA00009810"/>
    </source>
</evidence>
<feature type="domain" description="TonB-dependent receptor plug" evidence="8">
    <location>
        <begin position="64"/>
        <end position="175"/>
    </location>
</feature>
<dbReference type="Gene3D" id="2.40.170.20">
    <property type="entry name" value="TonB-dependent receptor, beta-barrel domain"/>
    <property type="match status" value="1"/>
</dbReference>
<dbReference type="Pfam" id="PF07715">
    <property type="entry name" value="Plug"/>
    <property type="match status" value="1"/>
</dbReference>
<keyword evidence="4" id="KW-0998">Cell outer membrane</keyword>
<dbReference type="InterPro" id="IPR036942">
    <property type="entry name" value="Beta-barrel_TonB_sf"/>
</dbReference>
<dbReference type="Pfam" id="PF00593">
    <property type="entry name" value="TonB_dep_Rec_b-barrel"/>
    <property type="match status" value="1"/>
</dbReference>
<dbReference type="NCBIfam" id="TIGR01782">
    <property type="entry name" value="TonB-Xanth-Caul"/>
    <property type="match status" value="1"/>
</dbReference>
<feature type="signal peptide" evidence="6">
    <location>
        <begin position="1"/>
        <end position="34"/>
    </location>
</feature>
<proteinExistence type="inferred from homology"/>
<keyword evidence="10" id="KW-1185">Reference proteome</keyword>
<dbReference type="Gene3D" id="2.170.130.10">
    <property type="entry name" value="TonB-dependent receptor, plug domain"/>
    <property type="match status" value="1"/>
</dbReference>
<evidence type="ECO:0000259" key="7">
    <source>
        <dbReference type="Pfam" id="PF00593"/>
    </source>
</evidence>
<dbReference type="Proteomes" id="UP001495147">
    <property type="component" value="Unassembled WGS sequence"/>
</dbReference>
<dbReference type="InterPro" id="IPR012910">
    <property type="entry name" value="Plug_dom"/>
</dbReference>
<evidence type="ECO:0000256" key="1">
    <source>
        <dbReference type="ARBA" id="ARBA00004442"/>
    </source>
</evidence>